<evidence type="ECO:0000313" key="4">
    <source>
        <dbReference type="Proteomes" id="UP001056336"/>
    </source>
</evidence>
<proteinExistence type="predicted"/>
<feature type="transmembrane region" description="Helical" evidence="2">
    <location>
        <begin position="70"/>
        <end position="88"/>
    </location>
</feature>
<reference evidence="3" key="2">
    <citation type="submission" date="2022-05" db="EMBL/GenBank/DDBJ databases">
        <authorList>
            <person name="Kim J.-S."/>
            <person name="Lee K."/>
            <person name="Suh M."/>
            <person name="Eom M."/>
            <person name="Kim J.-S."/>
            <person name="Kim D.-S."/>
            <person name="Ko S.-H."/>
            <person name="Shin Y."/>
            <person name="Lee J.-S."/>
        </authorList>
    </citation>
    <scope>NUCLEOTIDE SEQUENCE</scope>
    <source>
        <strain evidence="3">N237</strain>
    </source>
</reference>
<evidence type="ECO:0000256" key="1">
    <source>
        <dbReference type="SAM" id="MobiDB-lite"/>
    </source>
</evidence>
<keyword evidence="2" id="KW-1133">Transmembrane helix</keyword>
<dbReference type="EMBL" id="CP097332">
    <property type="protein sequence ID" value="UQX87174.1"/>
    <property type="molecule type" value="Genomic_DNA"/>
</dbReference>
<keyword evidence="2" id="KW-0472">Membrane</keyword>
<dbReference type="RefSeq" id="WP_249769633.1">
    <property type="nucleotide sequence ID" value="NZ_CP097332.1"/>
</dbReference>
<feature type="transmembrane region" description="Helical" evidence="2">
    <location>
        <begin position="39"/>
        <end position="64"/>
    </location>
</feature>
<organism evidence="3 4">
    <name type="scientific">Jatrophihabitans telluris</name>
    <dbReference type="NCBI Taxonomy" id="2038343"/>
    <lineage>
        <taxon>Bacteria</taxon>
        <taxon>Bacillati</taxon>
        <taxon>Actinomycetota</taxon>
        <taxon>Actinomycetes</taxon>
        <taxon>Jatrophihabitantales</taxon>
        <taxon>Jatrophihabitantaceae</taxon>
        <taxon>Jatrophihabitans</taxon>
    </lineage>
</organism>
<gene>
    <name evidence="3" type="ORF">M6D93_12785</name>
</gene>
<evidence type="ECO:0000313" key="3">
    <source>
        <dbReference type="EMBL" id="UQX87174.1"/>
    </source>
</evidence>
<protein>
    <submittedName>
        <fullName evidence="3">Uncharacterized protein</fullName>
    </submittedName>
</protein>
<accession>A0ABY4QW34</accession>
<dbReference type="Proteomes" id="UP001056336">
    <property type="component" value="Chromosome"/>
</dbReference>
<keyword evidence="2" id="KW-0812">Transmembrane</keyword>
<evidence type="ECO:0000256" key="2">
    <source>
        <dbReference type="SAM" id="Phobius"/>
    </source>
</evidence>
<reference evidence="3" key="1">
    <citation type="journal article" date="2018" name="Int. J. Syst. Evol. Microbiol.">
        <title>Jatrophihabitans telluris sp. nov., isolated from sediment soil of lava forest wetlands and the emended description of the genus Jatrophihabitans.</title>
        <authorList>
            <person name="Lee K.C."/>
            <person name="Suh M.K."/>
            <person name="Eom M.K."/>
            <person name="Kim K.K."/>
            <person name="Kim J.S."/>
            <person name="Kim D.S."/>
            <person name="Ko S.H."/>
            <person name="Shin Y.K."/>
            <person name="Lee J.S."/>
        </authorList>
    </citation>
    <scope>NUCLEOTIDE SEQUENCE</scope>
    <source>
        <strain evidence="3">N237</strain>
    </source>
</reference>
<name>A0ABY4QW34_9ACTN</name>
<keyword evidence="4" id="KW-1185">Reference proteome</keyword>
<sequence>MSYEIVPPDPKRPDPQVGSFAQGSEASQWLLRRYLLSQAIGASIVRTVHWAAIAVLVLAVALWFGGLKVLAVLFGLVAAVILLIRMLLSGLQRRLSGLEAMGPAGMQVERLVGRTRRGLRAELRRIGLPSAPWGPALIGLRLLRSRRRADTLARLRSFDLGQVVDTSTLDELHVLLRRHTLS</sequence>
<feature type="region of interest" description="Disordered" evidence="1">
    <location>
        <begin position="1"/>
        <end position="20"/>
    </location>
</feature>